<dbReference type="PANTHER" id="PTHR46211:SF14">
    <property type="entry name" value="GLYCEROPHOSPHODIESTER PHOSPHODIESTERASE"/>
    <property type="match status" value="1"/>
</dbReference>
<feature type="domain" description="GP-PDE" evidence="1">
    <location>
        <begin position="12"/>
        <end position="240"/>
    </location>
</feature>
<dbReference type="PANTHER" id="PTHR46211">
    <property type="entry name" value="GLYCEROPHOSPHORYL DIESTER PHOSPHODIESTERASE"/>
    <property type="match status" value="1"/>
</dbReference>
<organism evidence="2 3">
    <name type="scientific">Haloactinopolyspora alba</name>
    <dbReference type="NCBI Taxonomy" id="648780"/>
    <lineage>
        <taxon>Bacteria</taxon>
        <taxon>Bacillati</taxon>
        <taxon>Actinomycetota</taxon>
        <taxon>Actinomycetes</taxon>
        <taxon>Jiangellales</taxon>
        <taxon>Jiangellaceae</taxon>
        <taxon>Haloactinopolyspora</taxon>
    </lineage>
</organism>
<dbReference type="GO" id="GO:0006629">
    <property type="term" value="P:lipid metabolic process"/>
    <property type="evidence" value="ECO:0007669"/>
    <property type="project" value="InterPro"/>
</dbReference>
<proteinExistence type="predicted"/>
<reference evidence="2 3" key="1">
    <citation type="submission" date="2018-03" db="EMBL/GenBank/DDBJ databases">
        <title>Genomic Encyclopedia of Archaeal and Bacterial Type Strains, Phase II (KMG-II): from individual species to whole genera.</title>
        <authorList>
            <person name="Goeker M."/>
        </authorList>
    </citation>
    <scope>NUCLEOTIDE SEQUENCE [LARGE SCALE GENOMIC DNA]</scope>
    <source>
        <strain evidence="2 3">DSM 45211</strain>
    </source>
</reference>
<sequence>MSERVPALRVPPIVFAHRGAMDRAPENTLPAFELALSQGATGLESDAWMTSDGRVVLDHDGVLGRWPRRQRFADMPRSALPAHVPTLDDLYASCGSAFELSLDVKDPAAFDAIVSAARAAGAVERLWLCHDDLAVLDAWRRADEVVHLVHSTRVSRIGEGVRQGAVTLAEHRVDALNLHRLDWSEVYAALCHRAGVHAFAWDVQKPGVVEQLLDMRVDAIYGDHVDQMVTVVGRDGVTSR</sequence>
<protein>
    <submittedName>
        <fullName evidence="2">Glycerophosphoryl diester phosphodiesterase</fullName>
    </submittedName>
</protein>
<name>A0A2P8DPI0_9ACTN</name>
<dbReference type="InterPro" id="IPR030395">
    <property type="entry name" value="GP_PDE_dom"/>
</dbReference>
<dbReference type="InterPro" id="IPR017946">
    <property type="entry name" value="PLC-like_Pdiesterase_TIM-brl"/>
</dbReference>
<dbReference type="AlphaFoldDB" id="A0A2P8DPI0"/>
<dbReference type="SUPFAM" id="SSF51695">
    <property type="entry name" value="PLC-like phosphodiesterases"/>
    <property type="match status" value="1"/>
</dbReference>
<comment type="caution">
    <text evidence="2">The sequence shown here is derived from an EMBL/GenBank/DDBJ whole genome shotgun (WGS) entry which is preliminary data.</text>
</comment>
<dbReference type="Proteomes" id="UP000243528">
    <property type="component" value="Unassembled WGS sequence"/>
</dbReference>
<evidence type="ECO:0000313" key="2">
    <source>
        <dbReference type="EMBL" id="PSK99103.1"/>
    </source>
</evidence>
<dbReference type="Gene3D" id="3.20.20.190">
    <property type="entry name" value="Phosphatidylinositol (PI) phosphodiesterase"/>
    <property type="match status" value="1"/>
</dbReference>
<dbReference type="EMBL" id="PYGE01000018">
    <property type="protein sequence ID" value="PSK99103.1"/>
    <property type="molecule type" value="Genomic_DNA"/>
</dbReference>
<evidence type="ECO:0000313" key="3">
    <source>
        <dbReference type="Proteomes" id="UP000243528"/>
    </source>
</evidence>
<dbReference type="CDD" id="cd08556">
    <property type="entry name" value="GDPD"/>
    <property type="match status" value="1"/>
</dbReference>
<dbReference type="PROSITE" id="PS51704">
    <property type="entry name" value="GP_PDE"/>
    <property type="match status" value="1"/>
</dbReference>
<accession>A0A2P8DPI0</accession>
<dbReference type="GO" id="GO:0008081">
    <property type="term" value="F:phosphoric diester hydrolase activity"/>
    <property type="evidence" value="ECO:0007669"/>
    <property type="project" value="InterPro"/>
</dbReference>
<dbReference type="Pfam" id="PF03009">
    <property type="entry name" value="GDPD"/>
    <property type="match status" value="1"/>
</dbReference>
<evidence type="ECO:0000259" key="1">
    <source>
        <dbReference type="PROSITE" id="PS51704"/>
    </source>
</evidence>
<keyword evidence="3" id="KW-1185">Reference proteome</keyword>
<gene>
    <name evidence="2" type="ORF">CLV30_1184</name>
</gene>